<comment type="caution">
    <text evidence="3">The sequence shown here is derived from an EMBL/GenBank/DDBJ whole genome shotgun (WGS) entry which is preliminary data.</text>
</comment>
<feature type="compositionally biased region" description="Low complexity" evidence="1">
    <location>
        <begin position="375"/>
        <end position="388"/>
    </location>
</feature>
<sequence>MPKNYFARQVQTVPIELFNAKRSDKSNQSIPTINAWKIHPVTAKRTLKPTWDSSLTRSVLSLRGTTYIQLPDKDPDRLGLTQGFLCLQMFSPVGTKFSLQLNITDNTNTPRRLHLSTAIQHIPSDISLNGQAPLNIGQGAWLNFVVDIPSFCQGVFRTGFSSLDRIQVHANCDLARALTLPRPPVHNLPVDAYSSAVAYEMADETAIPRTMQLPPSVGRFTQIYTFDDAAGLVSALEDQRHGAEMPPPRPEPRRRGYDALPEVPSESPSPETSRISASPSPSPVVPRTTQQGTRPHPHSAGSGPPRSQIPRPSAIPRPRSTRPMGGTKPALSRELMQPKPKPRPAPGIAARSAKPPSQSPGRAVDPVGLGWESTPQPRVSRPVSGRPRATAEETEVSMVDISAENGMIERDLTYGDDRDDTFESHIEMDEADDEPEPRGTRDELLESSGLDLDEQRLIVAQLERELAAFATPDSRGTEQATRPADPDGFDDSLGIERDSGLVDDDDTGLADDLSGIALEEVDDVVDPRAKPTAQVSLGFDSDPADLPAPIRSDSPARDHDDEEEDAPLQSRLAGLPARSEMVSRDDDLVYLSDQEAWYNPETGEFFDAR</sequence>
<dbReference type="AlphaFoldDB" id="A0A8J6E528"/>
<keyword evidence="4" id="KW-1185">Reference proteome</keyword>
<evidence type="ECO:0000313" key="4">
    <source>
        <dbReference type="Proteomes" id="UP000717585"/>
    </source>
</evidence>
<dbReference type="OrthoDB" id="10261083at2759"/>
<dbReference type="InterPro" id="IPR040441">
    <property type="entry name" value="CFA20/CFAP20DC"/>
</dbReference>
<feature type="region of interest" description="Disordered" evidence="1">
    <location>
        <begin position="468"/>
        <end position="509"/>
    </location>
</feature>
<feature type="compositionally biased region" description="Low complexity" evidence="1">
    <location>
        <begin position="304"/>
        <end position="323"/>
    </location>
</feature>
<dbReference type="EMBL" id="JAHDYR010000012">
    <property type="protein sequence ID" value="KAG9395227.1"/>
    <property type="molecule type" value="Genomic_DNA"/>
</dbReference>
<protein>
    <submittedName>
        <fullName evidence="3">Signal recognition particle protein SRP54</fullName>
    </submittedName>
</protein>
<proteinExistence type="predicted"/>
<dbReference type="PANTHER" id="PTHR12458">
    <property type="entry name" value="ORF PROTEIN"/>
    <property type="match status" value="1"/>
</dbReference>
<feature type="compositionally biased region" description="Basic and acidic residues" evidence="1">
    <location>
        <begin position="407"/>
        <end position="428"/>
    </location>
</feature>
<dbReference type="Pfam" id="PF05018">
    <property type="entry name" value="CFA20_dom"/>
    <property type="match status" value="1"/>
</dbReference>
<feature type="region of interest" description="Disordered" evidence="1">
    <location>
        <begin position="524"/>
        <end position="579"/>
    </location>
</feature>
<dbReference type="Proteomes" id="UP000717585">
    <property type="component" value="Unassembled WGS sequence"/>
</dbReference>
<name>A0A8J6E528_9EUKA</name>
<reference evidence="3" key="1">
    <citation type="submission" date="2021-05" db="EMBL/GenBank/DDBJ databases">
        <title>A free-living protist that lacks canonical eukaryotic 1 DNA replication and segregation systems.</title>
        <authorList>
            <person name="Salas-Leiva D.E."/>
            <person name="Tromer E.C."/>
            <person name="Curtis B.A."/>
            <person name="Jerlstrom-Hultqvist J."/>
            <person name="Kolisko M."/>
            <person name="Yi Z."/>
            <person name="Salas-Leiva J.S."/>
            <person name="Gallot-Lavallee L."/>
            <person name="Kops G.J.P.L."/>
            <person name="Archibald J.M."/>
            <person name="Simpson A.G.B."/>
            <person name="Roger A.J."/>
        </authorList>
    </citation>
    <scope>NUCLEOTIDE SEQUENCE</scope>
    <source>
        <strain evidence="3">BICM</strain>
    </source>
</reference>
<feature type="region of interest" description="Disordered" evidence="1">
    <location>
        <begin position="238"/>
        <end position="451"/>
    </location>
</feature>
<organism evidence="3 4">
    <name type="scientific">Carpediemonas membranifera</name>
    <dbReference type="NCBI Taxonomy" id="201153"/>
    <lineage>
        <taxon>Eukaryota</taxon>
        <taxon>Metamonada</taxon>
        <taxon>Carpediemonas-like organisms</taxon>
        <taxon>Carpediemonas</taxon>
    </lineage>
</organism>
<gene>
    <name evidence="3" type="ORF">J8273_0447</name>
</gene>
<feature type="compositionally biased region" description="Low complexity" evidence="1">
    <location>
        <begin position="261"/>
        <end position="279"/>
    </location>
</feature>
<dbReference type="InterPro" id="IPR007714">
    <property type="entry name" value="CFA20_dom"/>
</dbReference>
<evidence type="ECO:0000313" key="3">
    <source>
        <dbReference type="EMBL" id="KAG9395227.1"/>
    </source>
</evidence>
<accession>A0A8J6E528</accession>
<feature type="domain" description="CFA20" evidence="2">
    <location>
        <begin position="41"/>
        <end position="176"/>
    </location>
</feature>
<evidence type="ECO:0000256" key="1">
    <source>
        <dbReference type="SAM" id="MobiDB-lite"/>
    </source>
</evidence>
<evidence type="ECO:0000259" key="2">
    <source>
        <dbReference type="Pfam" id="PF05018"/>
    </source>
</evidence>